<comment type="caution">
    <text evidence="1">The sequence shown here is derived from an EMBL/GenBank/DDBJ whole genome shotgun (WGS) entry which is preliminary data.</text>
</comment>
<keyword evidence="2" id="KW-1185">Reference proteome</keyword>
<dbReference type="AlphaFoldDB" id="A0A7C9F5B4"/>
<evidence type="ECO:0000313" key="1">
    <source>
        <dbReference type="EMBL" id="MPR32986.1"/>
    </source>
</evidence>
<reference evidence="1 2" key="1">
    <citation type="submission" date="2019-10" db="EMBL/GenBank/DDBJ databases">
        <title>Draft Genome Sequence of Cytophagaceae sp. SJW1-29.</title>
        <authorList>
            <person name="Choi A."/>
        </authorList>
    </citation>
    <scope>NUCLEOTIDE SEQUENCE [LARGE SCALE GENOMIC DNA]</scope>
    <source>
        <strain evidence="1 2">SJW1-29</strain>
    </source>
</reference>
<organism evidence="1 2">
    <name type="scientific">Salmonirosea aquatica</name>
    <dbReference type="NCBI Taxonomy" id="2654236"/>
    <lineage>
        <taxon>Bacteria</taxon>
        <taxon>Pseudomonadati</taxon>
        <taxon>Bacteroidota</taxon>
        <taxon>Cytophagia</taxon>
        <taxon>Cytophagales</taxon>
        <taxon>Spirosomataceae</taxon>
        <taxon>Salmonirosea</taxon>
    </lineage>
</organism>
<dbReference type="Proteomes" id="UP000479293">
    <property type="component" value="Unassembled WGS sequence"/>
</dbReference>
<sequence>MSFQAYLDNIKAKTGKTPEDFKKLAEAKGFFLNGQIQPSVKAGEIVKYLKEKGVRYLTPGNLRRSSASIGITGPCQRCFF</sequence>
<proteinExistence type="predicted"/>
<dbReference type="RefSeq" id="WP_152757883.1">
    <property type="nucleotide sequence ID" value="NZ_WHLY01000002.1"/>
</dbReference>
<dbReference type="InterPro" id="IPR025629">
    <property type="entry name" value="DUF4287"/>
</dbReference>
<evidence type="ECO:0000313" key="2">
    <source>
        <dbReference type="Proteomes" id="UP000479293"/>
    </source>
</evidence>
<accession>A0A7C9F5B4</accession>
<dbReference type="Pfam" id="PF14117">
    <property type="entry name" value="DUF4287"/>
    <property type="match status" value="1"/>
</dbReference>
<gene>
    <name evidence="1" type="ORF">GBK04_06340</name>
</gene>
<protein>
    <submittedName>
        <fullName evidence="1">DUF4287 domain-containing protein</fullName>
    </submittedName>
</protein>
<dbReference type="EMBL" id="WHLY01000002">
    <property type="protein sequence ID" value="MPR32986.1"/>
    <property type="molecule type" value="Genomic_DNA"/>
</dbReference>
<name>A0A7C9F5B4_9BACT</name>